<dbReference type="NCBIfam" id="NF033679">
    <property type="entry name" value="DNRLRE_dom"/>
    <property type="match status" value="1"/>
</dbReference>
<dbReference type="PaxDb" id="35128-Thaps23419"/>
<feature type="region of interest" description="Disordered" evidence="4">
    <location>
        <begin position="965"/>
        <end position="1007"/>
    </location>
</feature>
<dbReference type="Pfam" id="PF05547">
    <property type="entry name" value="Peptidase_M6"/>
    <property type="match status" value="1"/>
</dbReference>
<gene>
    <name evidence="8" type="ORF">THAPS_23419</name>
</gene>
<dbReference type="NCBIfam" id="TIGR03296">
    <property type="entry name" value="M6dom_TIGR03296"/>
    <property type="match status" value="1"/>
</dbReference>
<feature type="compositionally biased region" description="Basic residues" evidence="4">
    <location>
        <begin position="103"/>
        <end position="112"/>
    </location>
</feature>
<keyword evidence="2" id="KW-0964">Secreted</keyword>
<dbReference type="Pfam" id="PF17210">
    <property type="entry name" value="SdrD_B"/>
    <property type="match status" value="1"/>
</dbReference>
<keyword evidence="9" id="KW-1185">Reference proteome</keyword>
<dbReference type="InterPro" id="IPR008757">
    <property type="entry name" value="Peptidase_M6-like_domain"/>
</dbReference>
<evidence type="ECO:0000256" key="2">
    <source>
        <dbReference type="ARBA" id="ARBA00022525"/>
    </source>
</evidence>
<dbReference type="HOGENOM" id="CLU_272094_0_0_1"/>
<feature type="domain" description="SD-repeat containing protein B" evidence="6">
    <location>
        <begin position="840"/>
        <end position="946"/>
    </location>
</feature>
<organism evidence="8 9">
    <name type="scientific">Thalassiosira pseudonana</name>
    <name type="common">Marine diatom</name>
    <name type="synonym">Cyclotella nana</name>
    <dbReference type="NCBI Taxonomy" id="35128"/>
    <lineage>
        <taxon>Eukaryota</taxon>
        <taxon>Sar</taxon>
        <taxon>Stramenopiles</taxon>
        <taxon>Ochrophyta</taxon>
        <taxon>Bacillariophyta</taxon>
        <taxon>Coscinodiscophyceae</taxon>
        <taxon>Thalassiosirophycidae</taxon>
        <taxon>Thalassiosirales</taxon>
        <taxon>Thalassiosiraceae</taxon>
        <taxon>Thalassiosira</taxon>
    </lineage>
</organism>
<accession>B5YMN9</accession>
<proteinExistence type="predicted"/>
<feature type="domain" description="Carbohydrate-binding module family 96" evidence="7">
    <location>
        <begin position="1031"/>
        <end position="1187"/>
    </location>
</feature>
<feature type="compositionally biased region" description="Polar residues" evidence="4">
    <location>
        <begin position="560"/>
        <end position="571"/>
    </location>
</feature>
<dbReference type="InterPro" id="IPR033764">
    <property type="entry name" value="Sdr_B"/>
</dbReference>
<dbReference type="InParanoid" id="B5YMN9"/>
<dbReference type="SUPFAM" id="SSF55486">
    <property type="entry name" value="Metalloproteases ('zincins'), catalytic domain"/>
    <property type="match status" value="1"/>
</dbReference>
<dbReference type="PANTHER" id="PTHR41775">
    <property type="entry name" value="SECRETED PROTEIN-RELATED"/>
    <property type="match status" value="1"/>
</dbReference>
<dbReference type="InterPro" id="IPR013783">
    <property type="entry name" value="Ig-like_fold"/>
</dbReference>
<dbReference type="GO" id="GO:0006508">
    <property type="term" value="P:proteolysis"/>
    <property type="evidence" value="ECO:0007669"/>
    <property type="project" value="InterPro"/>
</dbReference>
<dbReference type="KEGG" id="tps:THAPS_23419"/>
<evidence type="ECO:0000259" key="7">
    <source>
        <dbReference type="Pfam" id="PF24517"/>
    </source>
</evidence>
<feature type="region of interest" description="Disordered" evidence="4">
    <location>
        <begin position="709"/>
        <end position="733"/>
    </location>
</feature>
<dbReference type="GeneID" id="7449188"/>
<dbReference type="Proteomes" id="UP000001449">
    <property type="component" value="Chromosome 7"/>
</dbReference>
<dbReference type="eggNOG" id="ENOG502S1RF">
    <property type="taxonomic scope" value="Eukaryota"/>
</dbReference>
<evidence type="ECO:0000256" key="4">
    <source>
        <dbReference type="SAM" id="MobiDB-lite"/>
    </source>
</evidence>
<dbReference type="GO" id="GO:0008233">
    <property type="term" value="F:peptidase activity"/>
    <property type="evidence" value="ECO:0007669"/>
    <property type="project" value="InterPro"/>
</dbReference>
<reference evidence="8 9" key="2">
    <citation type="journal article" date="2008" name="Nature">
        <title>The Phaeodactylum genome reveals the evolutionary history of diatom genomes.</title>
        <authorList>
            <person name="Bowler C."/>
            <person name="Allen A.E."/>
            <person name="Badger J.H."/>
            <person name="Grimwood J."/>
            <person name="Jabbari K."/>
            <person name="Kuo A."/>
            <person name="Maheswari U."/>
            <person name="Martens C."/>
            <person name="Maumus F."/>
            <person name="Otillar R.P."/>
            <person name="Rayko E."/>
            <person name="Salamov A."/>
            <person name="Vandepoele K."/>
            <person name="Beszteri B."/>
            <person name="Gruber A."/>
            <person name="Heijde M."/>
            <person name="Katinka M."/>
            <person name="Mock T."/>
            <person name="Valentin K."/>
            <person name="Verret F."/>
            <person name="Berges J.A."/>
            <person name="Brownlee C."/>
            <person name="Cadoret J.P."/>
            <person name="Chiovitti A."/>
            <person name="Choi C.J."/>
            <person name="Coesel S."/>
            <person name="De Martino A."/>
            <person name="Detter J.C."/>
            <person name="Durkin C."/>
            <person name="Falciatore A."/>
            <person name="Fournet J."/>
            <person name="Haruta M."/>
            <person name="Huysman M.J."/>
            <person name="Jenkins B.D."/>
            <person name="Jiroutova K."/>
            <person name="Jorgensen R.E."/>
            <person name="Joubert Y."/>
            <person name="Kaplan A."/>
            <person name="Kroger N."/>
            <person name="Kroth P.G."/>
            <person name="La Roche J."/>
            <person name="Lindquist E."/>
            <person name="Lommer M."/>
            <person name="Martin-Jezequel V."/>
            <person name="Lopez P.J."/>
            <person name="Lucas S."/>
            <person name="Mangogna M."/>
            <person name="McGinnis K."/>
            <person name="Medlin L.K."/>
            <person name="Montsant A."/>
            <person name="Oudot-Le Secq M.P."/>
            <person name="Napoli C."/>
            <person name="Obornik M."/>
            <person name="Parker M.S."/>
            <person name="Petit J.L."/>
            <person name="Porcel B.M."/>
            <person name="Poulsen N."/>
            <person name="Robison M."/>
            <person name="Rychlewski L."/>
            <person name="Rynearson T.A."/>
            <person name="Schmutz J."/>
            <person name="Shapiro H."/>
            <person name="Siaut M."/>
            <person name="Stanley M."/>
            <person name="Sussman M.R."/>
            <person name="Taylor A.R."/>
            <person name="Vardi A."/>
            <person name="von Dassow P."/>
            <person name="Vyverman W."/>
            <person name="Willis A."/>
            <person name="Wyrwicz L.S."/>
            <person name="Rokhsar D.S."/>
            <person name="Weissenbach J."/>
            <person name="Armbrust E.V."/>
            <person name="Green B.R."/>
            <person name="Van de Peer Y."/>
            <person name="Grigoriev I.V."/>
        </authorList>
    </citation>
    <scope>NUCLEOTIDE SEQUENCE [LARGE SCALE GENOMIC DNA]</scope>
    <source>
        <strain evidence="8 9">CCMP1335</strain>
    </source>
</reference>
<feature type="compositionally biased region" description="Polar residues" evidence="4">
    <location>
        <begin position="969"/>
        <end position="1007"/>
    </location>
</feature>
<name>B5YMN9_THAPS</name>
<evidence type="ECO:0000313" key="9">
    <source>
        <dbReference type="Proteomes" id="UP000001449"/>
    </source>
</evidence>
<evidence type="ECO:0000256" key="3">
    <source>
        <dbReference type="ARBA" id="ARBA00022729"/>
    </source>
</evidence>
<dbReference type="Gene3D" id="2.60.40.10">
    <property type="entry name" value="Immunoglobulins"/>
    <property type="match status" value="1"/>
</dbReference>
<comment type="subcellular location">
    <subcellularLocation>
        <location evidence="1">Secreted</location>
    </subcellularLocation>
</comment>
<reference evidence="8 9" key="1">
    <citation type="journal article" date="2004" name="Science">
        <title>The genome of the diatom Thalassiosira pseudonana: ecology, evolution, and metabolism.</title>
        <authorList>
            <person name="Armbrust E.V."/>
            <person name="Berges J.A."/>
            <person name="Bowler C."/>
            <person name="Green B.R."/>
            <person name="Martinez D."/>
            <person name="Putnam N.H."/>
            <person name="Zhou S."/>
            <person name="Allen A.E."/>
            <person name="Apt K.E."/>
            <person name="Bechner M."/>
            <person name="Brzezinski M.A."/>
            <person name="Chaal B.K."/>
            <person name="Chiovitti A."/>
            <person name="Davis A.K."/>
            <person name="Demarest M.S."/>
            <person name="Detter J.C."/>
            <person name="Glavina T."/>
            <person name="Goodstein D."/>
            <person name="Hadi M.Z."/>
            <person name="Hellsten U."/>
            <person name="Hildebrand M."/>
            <person name="Jenkins B.D."/>
            <person name="Jurka J."/>
            <person name="Kapitonov V.V."/>
            <person name="Kroger N."/>
            <person name="Lau W.W."/>
            <person name="Lane T.W."/>
            <person name="Larimer F.W."/>
            <person name="Lippmeier J.C."/>
            <person name="Lucas S."/>
            <person name="Medina M."/>
            <person name="Montsant A."/>
            <person name="Obornik M."/>
            <person name="Parker M.S."/>
            <person name="Palenik B."/>
            <person name="Pazour G.J."/>
            <person name="Richardson P.M."/>
            <person name="Rynearson T.A."/>
            <person name="Saito M.A."/>
            <person name="Schwartz D.C."/>
            <person name="Thamatrakoln K."/>
            <person name="Valentin K."/>
            <person name="Vardi A."/>
            <person name="Wilkerson F.P."/>
            <person name="Rokhsar D.S."/>
        </authorList>
    </citation>
    <scope>NUCLEOTIDE SEQUENCE [LARGE SCALE GENOMIC DNA]</scope>
    <source>
        <strain evidence="8 9">CCMP1335</strain>
    </source>
</reference>
<dbReference type="OMA" id="ENRIWSH"/>
<feature type="compositionally biased region" description="Low complexity" evidence="4">
    <location>
        <begin position="580"/>
        <end position="598"/>
    </location>
</feature>
<dbReference type="AlphaFoldDB" id="B5YMN9"/>
<dbReference type="Pfam" id="PF24517">
    <property type="entry name" value="CBM96"/>
    <property type="match status" value="1"/>
</dbReference>
<dbReference type="EMBL" id="CP001160">
    <property type="protein sequence ID" value="ACI64840.1"/>
    <property type="molecule type" value="Genomic_DNA"/>
</dbReference>
<feature type="domain" description="Peptidase M6-like" evidence="5">
    <location>
        <begin position="200"/>
        <end position="394"/>
    </location>
</feature>
<feature type="region of interest" description="Disordered" evidence="4">
    <location>
        <begin position="560"/>
        <end position="614"/>
    </location>
</feature>
<dbReference type="GO" id="GO:0005576">
    <property type="term" value="C:extracellular region"/>
    <property type="evidence" value="ECO:0007669"/>
    <property type="project" value="UniProtKB-SubCell"/>
</dbReference>
<evidence type="ECO:0008006" key="10">
    <source>
        <dbReference type="Google" id="ProtNLM"/>
    </source>
</evidence>
<evidence type="ECO:0000259" key="6">
    <source>
        <dbReference type="Pfam" id="PF17210"/>
    </source>
</evidence>
<evidence type="ECO:0000256" key="1">
    <source>
        <dbReference type="ARBA" id="ARBA00004613"/>
    </source>
</evidence>
<keyword evidence="3" id="KW-0732">Signal</keyword>
<feature type="region of interest" description="Disordered" evidence="4">
    <location>
        <begin position="86"/>
        <end position="135"/>
    </location>
</feature>
<dbReference type="STRING" id="35128.B5YMN9"/>
<dbReference type="InterPro" id="IPR055372">
    <property type="entry name" value="CBM96"/>
</dbReference>
<dbReference type="SUPFAM" id="SSF117074">
    <property type="entry name" value="Hypothetical protein PA1324"/>
    <property type="match status" value="1"/>
</dbReference>
<protein>
    <recommendedName>
        <fullName evidence="10">Peptidase M6-like domain-containing protein</fullName>
    </recommendedName>
</protein>
<sequence>MKNLLTILATTILASHHTPQHSSIFVSAVPANPLSFSQQQPDGTSISLTQRGDGSYSYLSDEGGYKVLKDEETGWFVYAEESDDDLNHDHNSSSSTNSGDSIRRRRLSKPSNHRVGTVDPASLYLPKGHVDVPPLHERRTAELQNDTAALTHRRMVNTKGTFHNLVLLIQFSDHTSRSLPPQGHYDRLYNMVGTHSTIAPTGSVKQVYLDNSNGMFEVESTVYKWITVGETEAYYANGNNGFTKLKEAILEALEVLENDPSINFADFDMDNDGSIDGFGILHSGYGAEFGGDDCYGQTNENRIWSHKGGIDWVSKEEGIKVSRYYVSSALRGKCGNDIVRMGVICHELGHYLGLPDLYDLSFEGTGIGAYDMMSQSWGFDGSGMYPPYLSAWSKVQVGWVDPILITKNGVYNIEASSLNGGQVYRIDEGFPEGEYLLIENRQPNGFDGKLPQGGLAIWHIDDNAEAQRNRGYPQQDGWPSNGNHYEVALLSSDGKYDMELGSNQGDASDLWHATSPKRELKAGGGLIFPNTDSYQGGVVAKTGITISGFSPSRNLMTFSVSGFKTTDGPTSNPTPLPTARPSNQPVSSRPSRSPVAPRTQPPSKAPITPSPTVSPVESDQCANLCLEPLSASECPSSIVFPNCPFAVVGGLCDADGECGTDQYLNNCYGYDIYRRVECTTLSDTMTNWNTPVELSGDMDTVVADLVVSTEPTPQKTRRPISPPSSRSPTQKPSVLTITGAGLASHQAGIDQCLFYPGWHKSLSYCLNDCDKPKPTYMMNNPIFEFPDIESCCRLHYRAGDECKAQSKAASSQSFTPEAIDTTESSTPKAIETALAIVNGHVWNDFNGNDWRDASEVGLQGVAIDLFECAGDNWIKGTRTSSDGSYRFEFQPGKYYLKITPPIGSHLSNDHPWRNGDLDSDFGEYTETTSCHDFVAGSDNTRLDAGVISDTIAEEVYLAPEAAEEEQLHYQENSSGQEKSSGNTVLSMSHSAAHSKTSRTSPSAPVDTSSVASLHAKSFLRGADLASTDSTAVTVQAVGDATIESQQDIMFIGGKETLRVGRQSTWKDEFLVKFDVNFLDGKKAQAAKLRLYSLSSSPAGGMVRVAAHNSWDEDTVTWSNAPESGDVLDVVGPTRPNEWIEVDVTAALALSQNGYVSLRITSSTTNHSWPAKYSSKEGGASLTPQLRVYF</sequence>
<dbReference type="RefSeq" id="XP_002296123.1">
    <property type="nucleotide sequence ID" value="XM_002296087.1"/>
</dbReference>
<evidence type="ECO:0000259" key="5">
    <source>
        <dbReference type="Pfam" id="PF05547"/>
    </source>
</evidence>
<evidence type="ECO:0000313" key="8">
    <source>
        <dbReference type="EMBL" id="ACI64840.1"/>
    </source>
</evidence>
<dbReference type="PANTHER" id="PTHR41775:SF1">
    <property type="entry name" value="PEPTIDASE M6-LIKE DOMAIN-CONTAINING PROTEIN"/>
    <property type="match status" value="1"/>
</dbReference>